<evidence type="ECO:0000313" key="6">
    <source>
        <dbReference type="Proteomes" id="UP000215884"/>
    </source>
</evidence>
<gene>
    <name evidence="5" type="ORF">CIT40_24770</name>
</gene>
<feature type="domain" description="Amine oxidase" evidence="4">
    <location>
        <begin position="15"/>
        <end position="329"/>
    </location>
</feature>
<evidence type="ECO:0000256" key="2">
    <source>
        <dbReference type="ARBA" id="ARBA00038825"/>
    </source>
</evidence>
<evidence type="ECO:0000313" key="5">
    <source>
        <dbReference type="EMBL" id="AWM02927.1"/>
    </source>
</evidence>
<organism evidence="5 6">
    <name type="scientific">Bradyrhizobium amphicarpaeae</name>
    <dbReference type="NCBI Taxonomy" id="1404768"/>
    <lineage>
        <taxon>Bacteria</taxon>
        <taxon>Pseudomonadati</taxon>
        <taxon>Pseudomonadota</taxon>
        <taxon>Alphaproteobacteria</taxon>
        <taxon>Hyphomicrobiales</taxon>
        <taxon>Nitrobacteraceae</taxon>
        <taxon>Bradyrhizobium</taxon>
    </lineage>
</organism>
<protein>
    <recommendedName>
        <fullName evidence="3">Pyridine nucleotide-disulfide oxidoreductase domain-containing protein 2</fullName>
    </recommendedName>
</protein>
<accession>A0A2U8PYQ4</accession>
<dbReference type="AlphaFoldDB" id="A0A2U8PYQ4"/>
<evidence type="ECO:0000256" key="3">
    <source>
        <dbReference type="ARBA" id="ARBA00040298"/>
    </source>
</evidence>
<dbReference type="GO" id="GO:0016491">
    <property type="term" value="F:oxidoreductase activity"/>
    <property type="evidence" value="ECO:0007669"/>
    <property type="project" value="InterPro"/>
</dbReference>
<proteinExistence type="predicted"/>
<dbReference type="KEGG" id="brq:CIT40_24770"/>
<dbReference type="OrthoDB" id="9774675at2"/>
<dbReference type="Pfam" id="PF01593">
    <property type="entry name" value="Amino_oxidase"/>
    <property type="match status" value="1"/>
</dbReference>
<name>A0A2U8PYQ4_9BRAD</name>
<dbReference type="PANTHER" id="PTHR10668">
    <property type="entry name" value="PHYTOENE DEHYDROGENASE"/>
    <property type="match status" value="1"/>
</dbReference>
<dbReference type="Proteomes" id="UP000215884">
    <property type="component" value="Chromosome"/>
</dbReference>
<evidence type="ECO:0000259" key="4">
    <source>
        <dbReference type="Pfam" id="PF01593"/>
    </source>
</evidence>
<comment type="function">
    <text evidence="1">Probable oxidoreductase that may play a role as regulator of mitochondrial function.</text>
</comment>
<dbReference type="EMBL" id="CP029426">
    <property type="protein sequence ID" value="AWM02927.1"/>
    <property type="molecule type" value="Genomic_DNA"/>
</dbReference>
<dbReference type="Gene3D" id="3.50.50.60">
    <property type="entry name" value="FAD/NAD(P)-binding domain"/>
    <property type="match status" value="2"/>
</dbReference>
<dbReference type="RefSeq" id="WP_094893897.1">
    <property type="nucleotide sequence ID" value="NZ_CP029426.2"/>
</dbReference>
<reference evidence="5 6" key="1">
    <citation type="journal article" date="2017" name="Syst. Appl. Microbiol.">
        <title>Soybeans inoculated with root zone soils of Canadian native legumes harbour diverse and novel Bradyrhizobium spp. that possess agricultural potential.</title>
        <authorList>
            <person name="Bromfield E.S.P."/>
            <person name="Cloutier S."/>
            <person name="Tambong J.T."/>
            <person name="Tran Thi T.V."/>
        </authorList>
    </citation>
    <scope>NUCLEOTIDE SEQUENCE [LARGE SCALE GENOMIC DNA]</scope>
    <source>
        <strain evidence="5 6">39S1MB</strain>
    </source>
</reference>
<dbReference type="InterPro" id="IPR002937">
    <property type="entry name" value="Amino_oxidase"/>
</dbReference>
<comment type="subunit">
    <text evidence="2">Interacts with COX5B; this interaction may contribute to localize PYROXD2 to the inner face of the inner mitochondrial membrane.</text>
</comment>
<reference evidence="5 6" key="2">
    <citation type="journal article" date="2019" name="Int. J. Syst. Evol. Microbiol.">
        <title>Description and complete genome sequence of Bradyrhizobium amphicarpaeae sp. nov., harbouring photosystem and nitrogen-fixation genes.</title>
        <authorList>
            <person name="Bromfield E.S.P."/>
            <person name="Cloutier S."/>
            <person name="Nguyen H.D.T."/>
        </authorList>
    </citation>
    <scope>NUCLEOTIDE SEQUENCE [LARGE SCALE GENOMIC DNA]</scope>
    <source>
        <strain evidence="5 6">39S1MB</strain>
    </source>
</reference>
<evidence type="ECO:0000256" key="1">
    <source>
        <dbReference type="ARBA" id="ARBA00037217"/>
    </source>
</evidence>
<dbReference type="PANTHER" id="PTHR10668:SF103">
    <property type="entry name" value="PYRIDINE NUCLEOTIDE-DISULFIDE OXIDOREDUCTASE DOMAIN-CONTAINING PROTEIN 2"/>
    <property type="match status" value="1"/>
</dbReference>
<dbReference type="SUPFAM" id="SSF51905">
    <property type="entry name" value="FAD/NAD(P)-binding domain"/>
    <property type="match status" value="1"/>
</dbReference>
<keyword evidence="6" id="KW-1185">Reference proteome</keyword>
<dbReference type="InterPro" id="IPR036188">
    <property type="entry name" value="FAD/NAD-bd_sf"/>
</dbReference>
<sequence length="536" mass="57356">MTETDVVIIGAGHNGLTCAAYLAGAGLRVRVVERRHVVGGAAVTEEFHPGFRNSVAAYTVSLLNPQVVCDLGLAEQGLRIVERRAQNFLPAPDGSYLLTGEGRTKASVARLSPHDAGALDGFSRELEDIADVLRQFVLRAPPNLVDGFGAAALREGVNAWKSANILRGLTLEQSRSLLDLFTRSAGEMLDERFEHDLVKALFGFDAIVGNYASPYAAGSAYVMLHHAFGEVNGKKGVWGHAIGGMGAITQAMARAARERGVAIDTDAGVREVIVERDRAVGIVLENGETIRAKYVAANVNPKLLYTRLVAADALPADFLARIRHWKNGSGTFRMNVALDRLPSFTALPGEGDHLSSGIILAPSLPYMDRAWLDARAQGWSREPVVEMLIPSTLDDTLAPAGKHVASLFCQHVAPELPDGRSWDDHREDVADLMIATVDKYAPGFAASVLGRQILSPLDLERQFGLLGGDIFHGALTLNQLFSARPMLGHADYRGPLKGLYHCGSGAHPGGGVTGAPGHNAAQAILRDHRSLFGSRG</sequence>